<evidence type="ECO:0000259" key="6">
    <source>
        <dbReference type="PROSITE" id="PS50157"/>
    </source>
</evidence>
<evidence type="ECO:0000256" key="5">
    <source>
        <dbReference type="PROSITE-ProRule" id="PRU00042"/>
    </source>
</evidence>
<dbReference type="PANTHER" id="PTHR24403:SF67">
    <property type="entry name" value="FI01116P-RELATED"/>
    <property type="match status" value="1"/>
</dbReference>
<dbReference type="InterPro" id="IPR050688">
    <property type="entry name" value="Zinc_finger/UBP_domain"/>
</dbReference>
<gene>
    <name evidence="7" type="ORF">CLODIP_2_CD13214</name>
</gene>
<name>A0A8S1D614_9INSE</name>
<keyword evidence="8" id="KW-1185">Reference proteome</keyword>
<dbReference type="InterPro" id="IPR013087">
    <property type="entry name" value="Znf_C2H2_type"/>
</dbReference>
<keyword evidence="2" id="KW-0677">Repeat</keyword>
<organism evidence="7 8">
    <name type="scientific">Cloeon dipterum</name>
    <dbReference type="NCBI Taxonomy" id="197152"/>
    <lineage>
        <taxon>Eukaryota</taxon>
        <taxon>Metazoa</taxon>
        <taxon>Ecdysozoa</taxon>
        <taxon>Arthropoda</taxon>
        <taxon>Hexapoda</taxon>
        <taxon>Insecta</taxon>
        <taxon>Pterygota</taxon>
        <taxon>Palaeoptera</taxon>
        <taxon>Ephemeroptera</taxon>
        <taxon>Pisciforma</taxon>
        <taxon>Baetidae</taxon>
        <taxon>Cloeon</taxon>
    </lineage>
</organism>
<accession>A0A8S1D614</accession>
<dbReference type="Pfam" id="PF00096">
    <property type="entry name" value="zf-C2H2"/>
    <property type="match status" value="2"/>
</dbReference>
<dbReference type="GO" id="GO:0005634">
    <property type="term" value="C:nucleus"/>
    <property type="evidence" value="ECO:0007669"/>
    <property type="project" value="TreeGrafter"/>
</dbReference>
<dbReference type="AlphaFoldDB" id="A0A8S1D614"/>
<keyword evidence="1" id="KW-0479">Metal-binding</keyword>
<feature type="domain" description="C2H2-type" evidence="6">
    <location>
        <begin position="262"/>
        <end position="285"/>
    </location>
</feature>
<comment type="caution">
    <text evidence="7">The sequence shown here is derived from an EMBL/GenBank/DDBJ whole genome shotgun (WGS) entry which is preliminary data.</text>
</comment>
<dbReference type="EMBL" id="CADEPI010000084">
    <property type="protein sequence ID" value="CAB3373317.1"/>
    <property type="molecule type" value="Genomic_DNA"/>
</dbReference>
<sequence>MSGDEDVRSVHSEESDDQDEVNFSIKCLKCDAEFSRKSYLFSHFKLAHNIDLSTLTPEKKENHSSNVELNFQKEKLSYPKNGNRKIEDEDYFSCSSSFSSEICFVEKSDEVSSDLDVENNLDDTTVCPDCNTRIVTHLDADAHANKKCLLRKLSVEHQDIILNQPFVNLQRLSKIATRKRRHNVINFPHVCPLCGVRFASNIDMKIHAQMEHRVDPNLMKFVEGNGEDNHKFLIASRKKKRDCVKNPNPKKSDLAQNGSGKVGCPTCSKSFGSKVKLEQHMEKSHPNVAIVLKQKYDHNADPLAKALAKRMRLTKQDPRARVKSLFNFMGLRLQHDQSKWI</sequence>
<dbReference type="Gene3D" id="3.30.160.60">
    <property type="entry name" value="Classic Zinc Finger"/>
    <property type="match status" value="1"/>
</dbReference>
<evidence type="ECO:0000256" key="4">
    <source>
        <dbReference type="ARBA" id="ARBA00022833"/>
    </source>
</evidence>
<feature type="domain" description="C2H2-type" evidence="6">
    <location>
        <begin position="25"/>
        <end position="48"/>
    </location>
</feature>
<keyword evidence="3 5" id="KW-0863">Zinc-finger</keyword>
<dbReference type="GO" id="GO:0008270">
    <property type="term" value="F:zinc ion binding"/>
    <property type="evidence" value="ECO:0007669"/>
    <property type="project" value="UniProtKB-KW"/>
</dbReference>
<keyword evidence="4" id="KW-0862">Zinc</keyword>
<dbReference type="SMART" id="SM00355">
    <property type="entry name" value="ZnF_C2H2"/>
    <property type="match status" value="3"/>
</dbReference>
<dbReference type="GO" id="GO:0045944">
    <property type="term" value="P:positive regulation of transcription by RNA polymerase II"/>
    <property type="evidence" value="ECO:0007669"/>
    <property type="project" value="TreeGrafter"/>
</dbReference>
<evidence type="ECO:0000313" key="8">
    <source>
        <dbReference type="Proteomes" id="UP000494165"/>
    </source>
</evidence>
<dbReference type="Proteomes" id="UP000494165">
    <property type="component" value="Unassembled WGS sequence"/>
</dbReference>
<evidence type="ECO:0000256" key="1">
    <source>
        <dbReference type="ARBA" id="ARBA00022723"/>
    </source>
</evidence>
<proteinExistence type="predicted"/>
<evidence type="ECO:0000256" key="2">
    <source>
        <dbReference type="ARBA" id="ARBA00022737"/>
    </source>
</evidence>
<evidence type="ECO:0000313" key="7">
    <source>
        <dbReference type="EMBL" id="CAB3373317.1"/>
    </source>
</evidence>
<reference evidence="7 8" key="1">
    <citation type="submission" date="2020-04" db="EMBL/GenBank/DDBJ databases">
        <authorList>
            <person name="Alioto T."/>
            <person name="Alioto T."/>
            <person name="Gomez Garrido J."/>
        </authorList>
    </citation>
    <scope>NUCLEOTIDE SEQUENCE [LARGE SCALE GENOMIC DNA]</scope>
</reference>
<dbReference type="PROSITE" id="PS00028">
    <property type="entry name" value="ZINC_FINGER_C2H2_1"/>
    <property type="match status" value="3"/>
</dbReference>
<protein>
    <recommendedName>
        <fullName evidence="6">C2H2-type domain-containing protein</fullName>
    </recommendedName>
</protein>
<evidence type="ECO:0000256" key="3">
    <source>
        <dbReference type="ARBA" id="ARBA00022771"/>
    </source>
</evidence>
<dbReference type="PANTHER" id="PTHR24403">
    <property type="entry name" value="ZINC FINGER PROTEIN"/>
    <property type="match status" value="1"/>
</dbReference>
<dbReference type="PROSITE" id="PS50157">
    <property type="entry name" value="ZINC_FINGER_C2H2_2"/>
    <property type="match status" value="2"/>
</dbReference>